<accession>A0A226EW65</accession>
<dbReference type="Proteomes" id="UP000198287">
    <property type="component" value="Unassembled WGS sequence"/>
</dbReference>
<keyword evidence="1" id="KW-0472">Membrane</keyword>
<keyword evidence="1" id="KW-1133">Transmembrane helix</keyword>
<organism evidence="2 3">
    <name type="scientific">Folsomia candida</name>
    <name type="common">Springtail</name>
    <dbReference type="NCBI Taxonomy" id="158441"/>
    <lineage>
        <taxon>Eukaryota</taxon>
        <taxon>Metazoa</taxon>
        <taxon>Ecdysozoa</taxon>
        <taxon>Arthropoda</taxon>
        <taxon>Hexapoda</taxon>
        <taxon>Collembola</taxon>
        <taxon>Entomobryomorpha</taxon>
        <taxon>Isotomoidea</taxon>
        <taxon>Isotomidae</taxon>
        <taxon>Proisotominae</taxon>
        <taxon>Folsomia</taxon>
    </lineage>
</organism>
<name>A0A226EW65_FOLCA</name>
<dbReference type="EMBL" id="LNIX01000001">
    <property type="protein sequence ID" value="OXA61324.1"/>
    <property type="molecule type" value="Genomic_DNA"/>
</dbReference>
<evidence type="ECO:0000256" key="1">
    <source>
        <dbReference type="SAM" id="Phobius"/>
    </source>
</evidence>
<keyword evidence="3" id="KW-1185">Reference proteome</keyword>
<keyword evidence="1" id="KW-0812">Transmembrane</keyword>
<protein>
    <submittedName>
        <fullName evidence="2">Uncharacterized protein</fullName>
    </submittedName>
</protein>
<sequence length="102" mass="11232">MPGFLIFPLLAIDTGIVNIAVYSLASNVYTKSEKILLSLGNKIDQRKKGKGRLINRQILSCSALRVEFVSNFFDRDTALVIQNFCIDEIVSVSLIGAKGVIE</sequence>
<reference evidence="2 3" key="1">
    <citation type="submission" date="2015-12" db="EMBL/GenBank/DDBJ databases">
        <title>The genome of Folsomia candida.</title>
        <authorList>
            <person name="Faddeeva A."/>
            <person name="Derks M.F."/>
            <person name="Anvar Y."/>
            <person name="Smit S."/>
            <person name="Van Straalen N."/>
            <person name="Roelofs D."/>
        </authorList>
    </citation>
    <scope>NUCLEOTIDE SEQUENCE [LARGE SCALE GENOMIC DNA]</scope>
    <source>
        <strain evidence="2 3">VU population</strain>
        <tissue evidence="2">Whole body</tissue>
    </source>
</reference>
<evidence type="ECO:0000313" key="2">
    <source>
        <dbReference type="EMBL" id="OXA61324.1"/>
    </source>
</evidence>
<feature type="transmembrane region" description="Helical" evidence="1">
    <location>
        <begin position="6"/>
        <end position="25"/>
    </location>
</feature>
<gene>
    <name evidence="2" type="ORF">Fcan01_00812</name>
</gene>
<evidence type="ECO:0000313" key="3">
    <source>
        <dbReference type="Proteomes" id="UP000198287"/>
    </source>
</evidence>
<proteinExistence type="predicted"/>
<dbReference type="AlphaFoldDB" id="A0A226EW65"/>
<comment type="caution">
    <text evidence="2">The sequence shown here is derived from an EMBL/GenBank/DDBJ whole genome shotgun (WGS) entry which is preliminary data.</text>
</comment>